<dbReference type="RefSeq" id="WP_075104319.1">
    <property type="nucleotide sequence ID" value="NZ_MSJM01000002.1"/>
</dbReference>
<evidence type="ECO:0008006" key="4">
    <source>
        <dbReference type="Google" id="ProtNLM"/>
    </source>
</evidence>
<evidence type="ECO:0000313" key="2">
    <source>
        <dbReference type="EMBL" id="OLF48598.1"/>
    </source>
</evidence>
<sequence length="238" mass="27786">MKKKTIRRLLYIVAIPILLILSYQVYRHVEYKSLDNVFKEMNYAEVYPDGPVKLPHLNNVLDSSQAYRKPDRIKGLPIKNTLLQEDESIVVYVGLKDIMVLKYTKELSPDQYIYINWYYKDNQLTESVEISNSNNSLSFVVAYHDIVEADEGISLAETLKGMYHFSSTKGLPSLQLTDTKEVLEYLKPYGLDANWIREKSDYMLNDVVLKRWFDKGSQRYSFDNLGDVKIERLEMGSR</sequence>
<protein>
    <recommendedName>
        <fullName evidence="4">TipC family immunity protein</fullName>
    </recommendedName>
</protein>
<keyword evidence="3" id="KW-1185">Reference proteome</keyword>
<dbReference type="NCBIfam" id="NF033863">
    <property type="entry name" value="immun_TipC_fam"/>
    <property type="match status" value="1"/>
</dbReference>
<evidence type="ECO:0000256" key="1">
    <source>
        <dbReference type="SAM" id="Phobius"/>
    </source>
</evidence>
<gene>
    <name evidence="2" type="ORF">BU202_02985</name>
</gene>
<feature type="transmembrane region" description="Helical" evidence="1">
    <location>
        <begin position="9"/>
        <end position="26"/>
    </location>
</feature>
<evidence type="ECO:0000313" key="3">
    <source>
        <dbReference type="Proteomes" id="UP000186890"/>
    </source>
</evidence>
<dbReference type="Proteomes" id="UP000186890">
    <property type="component" value="Unassembled WGS sequence"/>
</dbReference>
<name>A0A1Q8E9Y3_9STRE</name>
<reference evidence="3" key="1">
    <citation type="submission" date="2016-12" db="EMBL/GenBank/DDBJ databases">
        <authorList>
            <person name="Gulvik C.A."/>
        </authorList>
    </citation>
    <scope>NUCLEOTIDE SEQUENCE [LARGE SCALE GENOMIC DNA]</scope>
    <source>
        <strain evidence="3">NED12-00049-6B</strain>
    </source>
</reference>
<accession>A0A1Q8E9Y3</accession>
<keyword evidence="1" id="KW-1133">Transmembrane helix</keyword>
<organism evidence="2 3">
    <name type="scientific">Streptococcus cuniculi</name>
    <dbReference type="NCBI Taxonomy" id="1432788"/>
    <lineage>
        <taxon>Bacteria</taxon>
        <taxon>Bacillati</taxon>
        <taxon>Bacillota</taxon>
        <taxon>Bacilli</taxon>
        <taxon>Lactobacillales</taxon>
        <taxon>Streptococcaceae</taxon>
        <taxon>Streptococcus</taxon>
    </lineage>
</organism>
<dbReference type="OrthoDB" id="2218202at2"/>
<proteinExistence type="predicted"/>
<keyword evidence="1" id="KW-0812">Transmembrane</keyword>
<dbReference type="EMBL" id="MSJM01000002">
    <property type="protein sequence ID" value="OLF48598.1"/>
    <property type="molecule type" value="Genomic_DNA"/>
</dbReference>
<dbReference type="InterPro" id="IPR048042">
    <property type="entry name" value="TipC-like"/>
</dbReference>
<keyword evidence="1" id="KW-0472">Membrane</keyword>
<dbReference type="AlphaFoldDB" id="A0A1Q8E9Y3"/>
<comment type="caution">
    <text evidence="2">The sequence shown here is derived from an EMBL/GenBank/DDBJ whole genome shotgun (WGS) entry which is preliminary data.</text>
</comment>